<protein>
    <submittedName>
        <fullName evidence="2">Uncharacterized protein</fullName>
    </submittedName>
</protein>
<keyword evidence="1" id="KW-0812">Transmembrane</keyword>
<feature type="transmembrane region" description="Helical" evidence="1">
    <location>
        <begin position="42"/>
        <end position="64"/>
    </location>
</feature>
<comment type="caution">
    <text evidence="2">The sequence shown here is derived from an EMBL/GenBank/DDBJ whole genome shotgun (WGS) entry which is preliminary data.</text>
</comment>
<gene>
    <name evidence="2" type="ORF">C8N26_0572</name>
</gene>
<keyword evidence="1" id="KW-1133">Transmembrane helix</keyword>
<keyword evidence="3" id="KW-1185">Reference proteome</keyword>
<name>A0A420E4S3_9FLAO</name>
<proteinExistence type="predicted"/>
<dbReference type="AlphaFoldDB" id="A0A420E4S3"/>
<organism evidence="2 3">
    <name type="scientific">Tenacibaculum lutimaris</name>
    <dbReference type="NCBI Taxonomy" id="285258"/>
    <lineage>
        <taxon>Bacteria</taxon>
        <taxon>Pseudomonadati</taxon>
        <taxon>Bacteroidota</taxon>
        <taxon>Flavobacteriia</taxon>
        <taxon>Flavobacteriales</taxon>
        <taxon>Flavobacteriaceae</taxon>
        <taxon>Tenacibaculum</taxon>
    </lineage>
</organism>
<feature type="transmembrane region" description="Helical" evidence="1">
    <location>
        <begin position="71"/>
        <end position="89"/>
    </location>
</feature>
<accession>A0A420E4S3</accession>
<sequence length="91" mass="10636">MKKLLSVKRITFFLILSCLLIAFVPFIHFLDYNAKDDRFGLWPLIAITIILIGLFILLIDYILFKIVKDKVLLNLIEVILLLVILSFIWSN</sequence>
<dbReference type="Proteomes" id="UP000285780">
    <property type="component" value="Unassembled WGS sequence"/>
</dbReference>
<evidence type="ECO:0000313" key="3">
    <source>
        <dbReference type="Proteomes" id="UP000285780"/>
    </source>
</evidence>
<evidence type="ECO:0000256" key="1">
    <source>
        <dbReference type="SAM" id="Phobius"/>
    </source>
</evidence>
<dbReference type="EMBL" id="RAQM01000006">
    <property type="protein sequence ID" value="RKF05171.1"/>
    <property type="molecule type" value="Genomic_DNA"/>
</dbReference>
<reference evidence="2 3" key="1">
    <citation type="submission" date="2018-09" db="EMBL/GenBank/DDBJ databases">
        <title>Genomic Encyclopedia of Archaeal and Bacterial Type Strains, Phase II (KMG-II): from individual species to whole genera.</title>
        <authorList>
            <person name="Goeker M."/>
        </authorList>
    </citation>
    <scope>NUCLEOTIDE SEQUENCE [LARGE SCALE GENOMIC DNA]</scope>
    <source>
        <strain evidence="2 3">DSM 16505</strain>
    </source>
</reference>
<evidence type="ECO:0000313" key="2">
    <source>
        <dbReference type="EMBL" id="RKF05171.1"/>
    </source>
</evidence>
<keyword evidence="1" id="KW-0472">Membrane</keyword>
<feature type="transmembrane region" description="Helical" evidence="1">
    <location>
        <begin position="12"/>
        <end position="30"/>
    </location>
</feature>